<dbReference type="EMBL" id="CAJVQB010102881">
    <property type="protein sequence ID" value="CAG8850801.1"/>
    <property type="molecule type" value="Genomic_DNA"/>
</dbReference>
<comment type="caution">
    <text evidence="1">The sequence shown here is derived from an EMBL/GenBank/DDBJ whole genome shotgun (WGS) entry which is preliminary data.</text>
</comment>
<protein>
    <submittedName>
        <fullName evidence="1">7620_t:CDS:1</fullName>
    </submittedName>
</protein>
<gene>
    <name evidence="1" type="ORF">GMARGA_LOCUS40405</name>
</gene>
<feature type="non-terminal residue" evidence="1">
    <location>
        <position position="46"/>
    </location>
</feature>
<dbReference type="Proteomes" id="UP000789901">
    <property type="component" value="Unassembled WGS sequence"/>
</dbReference>
<organism evidence="1 2">
    <name type="scientific">Gigaspora margarita</name>
    <dbReference type="NCBI Taxonomy" id="4874"/>
    <lineage>
        <taxon>Eukaryota</taxon>
        <taxon>Fungi</taxon>
        <taxon>Fungi incertae sedis</taxon>
        <taxon>Mucoromycota</taxon>
        <taxon>Glomeromycotina</taxon>
        <taxon>Glomeromycetes</taxon>
        <taxon>Diversisporales</taxon>
        <taxon>Gigasporaceae</taxon>
        <taxon>Gigaspora</taxon>
    </lineage>
</organism>
<sequence>FSKNSPSDKQDYAIHSNSHTLSLYLPDTINIDFLTQKNINYQEVGW</sequence>
<reference evidence="1 2" key="1">
    <citation type="submission" date="2021-06" db="EMBL/GenBank/DDBJ databases">
        <authorList>
            <person name="Kallberg Y."/>
            <person name="Tangrot J."/>
            <person name="Rosling A."/>
        </authorList>
    </citation>
    <scope>NUCLEOTIDE SEQUENCE [LARGE SCALE GENOMIC DNA]</scope>
    <source>
        <strain evidence="1 2">120-4 pot B 10/14</strain>
    </source>
</reference>
<keyword evidence="2" id="KW-1185">Reference proteome</keyword>
<proteinExistence type="predicted"/>
<evidence type="ECO:0000313" key="2">
    <source>
        <dbReference type="Proteomes" id="UP000789901"/>
    </source>
</evidence>
<feature type="non-terminal residue" evidence="1">
    <location>
        <position position="1"/>
    </location>
</feature>
<name>A0ABN7X8N4_GIGMA</name>
<accession>A0ABN7X8N4</accession>
<evidence type="ECO:0000313" key="1">
    <source>
        <dbReference type="EMBL" id="CAG8850801.1"/>
    </source>
</evidence>